<proteinExistence type="predicted"/>
<name>E4ND12_KITSK</name>
<dbReference type="PATRIC" id="fig|452652.3.peg.3289"/>
<dbReference type="Pfam" id="PF03358">
    <property type="entry name" value="FMN_red"/>
    <property type="match status" value="1"/>
</dbReference>
<evidence type="ECO:0000313" key="5">
    <source>
        <dbReference type="Proteomes" id="UP000007076"/>
    </source>
</evidence>
<dbReference type="SUPFAM" id="SSF52218">
    <property type="entry name" value="Flavoproteins"/>
    <property type="match status" value="1"/>
</dbReference>
<dbReference type="Proteomes" id="UP000007076">
    <property type="component" value="Chromosome"/>
</dbReference>
<gene>
    <name evidence="4" type="ordered locus">KSE_32840</name>
</gene>
<dbReference type="InterPro" id="IPR051796">
    <property type="entry name" value="ISF_SsuE-like"/>
</dbReference>
<dbReference type="KEGG" id="ksk:KSE_32840"/>
<dbReference type="PANTHER" id="PTHR43278">
    <property type="entry name" value="NAD(P)H-DEPENDENT FMN-CONTAINING OXIDOREDUCTASE YWQN-RELATED"/>
    <property type="match status" value="1"/>
</dbReference>
<evidence type="ECO:0000256" key="2">
    <source>
        <dbReference type="ARBA" id="ARBA00022643"/>
    </source>
</evidence>
<protein>
    <recommendedName>
        <fullName evidence="3">NADPH-dependent FMN reductase-like domain-containing protein</fullName>
    </recommendedName>
</protein>
<dbReference type="InterPro" id="IPR005025">
    <property type="entry name" value="FMN_Rdtase-like_dom"/>
</dbReference>
<dbReference type="HOGENOM" id="CLU_050993_7_1_11"/>
<keyword evidence="1" id="KW-0285">Flavoprotein</keyword>
<keyword evidence="5" id="KW-1185">Reference proteome</keyword>
<reference evidence="4 5" key="1">
    <citation type="journal article" date="2010" name="DNA Res.">
        <title>Genome sequence of Kitasatospora setae NBRC 14216T: an evolutionary snapshot of the family Streptomycetaceae.</title>
        <authorList>
            <person name="Ichikawa N."/>
            <person name="Oguchi A."/>
            <person name="Ikeda H."/>
            <person name="Ishikawa J."/>
            <person name="Kitani S."/>
            <person name="Watanabe Y."/>
            <person name="Nakamura S."/>
            <person name="Katano Y."/>
            <person name="Kishi E."/>
            <person name="Sasagawa M."/>
            <person name="Ankai A."/>
            <person name="Fukui S."/>
            <person name="Hashimoto Y."/>
            <person name="Kamata S."/>
            <person name="Otoguro M."/>
            <person name="Tanikawa S."/>
            <person name="Nihira T."/>
            <person name="Horinouchi S."/>
            <person name="Ohnishi Y."/>
            <person name="Hayakawa M."/>
            <person name="Kuzuyama T."/>
            <person name="Arisawa A."/>
            <person name="Nomoto F."/>
            <person name="Miura H."/>
            <person name="Takahashi Y."/>
            <person name="Fujita N."/>
        </authorList>
    </citation>
    <scope>NUCLEOTIDE SEQUENCE [LARGE SCALE GENOMIC DNA]</scope>
    <source>
        <strain evidence="5">ATCC 33774 / DSM 43861 / JCM 3304 / KCC A-0304 / NBRC 14216 / KM-6054</strain>
    </source>
</reference>
<evidence type="ECO:0000313" key="4">
    <source>
        <dbReference type="EMBL" id="BAJ29093.1"/>
    </source>
</evidence>
<feature type="domain" description="NADPH-dependent FMN reductase-like" evidence="3">
    <location>
        <begin position="11"/>
        <end position="138"/>
    </location>
</feature>
<dbReference type="GO" id="GO:0016491">
    <property type="term" value="F:oxidoreductase activity"/>
    <property type="evidence" value="ECO:0007669"/>
    <property type="project" value="InterPro"/>
</dbReference>
<accession>E4ND12</accession>
<dbReference type="eggNOG" id="COG0431">
    <property type="taxonomic scope" value="Bacteria"/>
</dbReference>
<evidence type="ECO:0000259" key="3">
    <source>
        <dbReference type="Pfam" id="PF03358"/>
    </source>
</evidence>
<dbReference type="InterPro" id="IPR029039">
    <property type="entry name" value="Flavoprotein-like_sf"/>
</dbReference>
<dbReference type="AlphaFoldDB" id="E4ND12"/>
<keyword evidence="2" id="KW-0288">FMN</keyword>
<sequence length="197" mass="21095">MSNTNPAGPRKFLFLLGSARPDGNSEALARRAAAALPAAAEQQWLRLSELPLPAFEDVRHTGSGRYEPPTGNARLLLDATLGATDLVVVSPLYWYSVSAPVKLYLDHWSGWMRVPGVDFKQRMAGRTMWAVSTFSSTDPTLADPLVGTLRNTADYLGMPWGGTLFGNSTAPGQALADPETVRAADGFFTGARTRGAA</sequence>
<dbReference type="PANTHER" id="PTHR43278:SF4">
    <property type="entry name" value="NAD(P)H-DEPENDENT FMN-CONTAINING OXIDOREDUCTASE YWQN-RELATED"/>
    <property type="match status" value="1"/>
</dbReference>
<organism evidence="4 5">
    <name type="scientific">Kitasatospora setae (strain ATCC 33774 / DSM 43861 / JCM 3304 / KCC A-0304 / NBRC 14216 / KM-6054)</name>
    <name type="common">Streptomyces setae</name>
    <dbReference type="NCBI Taxonomy" id="452652"/>
    <lineage>
        <taxon>Bacteria</taxon>
        <taxon>Bacillati</taxon>
        <taxon>Actinomycetota</taxon>
        <taxon>Actinomycetes</taxon>
        <taxon>Kitasatosporales</taxon>
        <taxon>Streptomycetaceae</taxon>
        <taxon>Kitasatospora</taxon>
    </lineage>
</organism>
<dbReference type="STRING" id="452652.KSE_32840"/>
<dbReference type="Gene3D" id="3.40.50.360">
    <property type="match status" value="1"/>
</dbReference>
<evidence type="ECO:0000256" key="1">
    <source>
        <dbReference type="ARBA" id="ARBA00022630"/>
    </source>
</evidence>
<dbReference type="EMBL" id="AP010968">
    <property type="protein sequence ID" value="BAJ29093.1"/>
    <property type="molecule type" value="Genomic_DNA"/>
</dbReference>
<dbReference type="RefSeq" id="WP_014136400.1">
    <property type="nucleotide sequence ID" value="NC_016109.1"/>
</dbReference>